<dbReference type="AlphaFoldDB" id="B6HDV3"/>
<proteinExistence type="predicted"/>
<dbReference type="OrthoDB" id="10430329at2759"/>
<evidence type="ECO:0000313" key="2">
    <source>
        <dbReference type="EMBL" id="CAP86825.1"/>
    </source>
</evidence>
<organism evidence="2 3">
    <name type="scientific">Penicillium rubens (strain ATCC 28089 / DSM 1075 / NRRL 1951 / Wisconsin 54-1255)</name>
    <name type="common">Penicillium chrysogenum</name>
    <dbReference type="NCBI Taxonomy" id="500485"/>
    <lineage>
        <taxon>Eukaryota</taxon>
        <taxon>Fungi</taxon>
        <taxon>Dikarya</taxon>
        <taxon>Ascomycota</taxon>
        <taxon>Pezizomycotina</taxon>
        <taxon>Eurotiomycetes</taxon>
        <taxon>Eurotiomycetidae</taxon>
        <taxon>Eurotiales</taxon>
        <taxon>Aspergillaceae</taxon>
        <taxon>Penicillium</taxon>
        <taxon>Penicillium chrysogenum species complex</taxon>
    </lineage>
</organism>
<dbReference type="EMBL" id="AM920435">
    <property type="protein sequence ID" value="CAP86825.1"/>
    <property type="molecule type" value="Genomic_DNA"/>
</dbReference>
<accession>B6HDV3</accession>
<dbReference type="OMA" id="GEMACLG"/>
<protein>
    <submittedName>
        <fullName evidence="2">Uncharacterized protein</fullName>
    </submittedName>
</protein>
<sequence>MVPRDNLDTTLQKRTDAIPSKRHVEHEEAHKGVFQFPFIQPLVGGPTRKYERPTLHRRPIKSQSHLELELIKCNFRFLNILMGIRMALNESSFVNCLTEIAPVTAHSTVRIPLGFGAQDFEESPVRKCDKGSILPITTRGRGGGNNLQQLPPTIVTDGADGVSGLIKRSLRTSLSRRFASITGMALRFRSYQTKRSTTVSPLQTATRLARASRKNLGCRYQRMPAIGPEVDASWSLSIIRLSPRQRSFVVKPRATTSGTKFTRRLGKSPVVPGDLKAMPPRLGEMACLGDEGENMKGWDTAVSLAVRTIVFSVVLSCWGQDGATFLLLVVAVAINAVTFFHHTTQPHMRLLSLTT</sequence>
<dbReference type="Proteomes" id="UP000000724">
    <property type="component" value="Contig Pc00c20"/>
</dbReference>
<dbReference type="VEuPathDB" id="FungiDB:PCH_Pc20g14960"/>
<keyword evidence="1" id="KW-0472">Membrane</keyword>
<feature type="transmembrane region" description="Helical" evidence="1">
    <location>
        <begin position="322"/>
        <end position="340"/>
    </location>
</feature>
<keyword evidence="1" id="KW-1133">Transmembrane helix</keyword>
<name>B6HDV3_PENRW</name>
<keyword evidence="3" id="KW-1185">Reference proteome</keyword>
<keyword evidence="1" id="KW-0812">Transmembrane</keyword>
<dbReference type="HOGENOM" id="CLU_780977_0_0_1"/>
<evidence type="ECO:0000313" key="3">
    <source>
        <dbReference type="Proteomes" id="UP000000724"/>
    </source>
</evidence>
<gene>
    <name evidence="2" type="ORF">Pc20g14960</name>
    <name evidence="2" type="ORF">PCH_Pc20g14960</name>
</gene>
<reference evidence="2 3" key="1">
    <citation type="journal article" date="2008" name="Nat. Biotechnol.">
        <title>Genome sequencing and analysis of the filamentous fungus Penicillium chrysogenum.</title>
        <authorList>
            <person name="van den Berg M.A."/>
            <person name="Albang R."/>
            <person name="Albermann K."/>
            <person name="Badger J.H."/>
            <person name="Daran J.-M."/>
            <person name="Driessen A.J.M."/>
            <person name="Garcia-Estrada C."/>
            <person name="Fedorova N.D."/>
            <person name="Harris D.M."/>
            <person name="Heijne W.H.M."/>
            <person name="Joardar V.S."/>
            <person name="Kiel J.A.K.W."/>
            <person name="Kovalchuk A."/>
            <person name="Martin J.F."/>
            <person name="Nierman W.C."/>
            <person name="Nijland J.G."/>
            <person name="Pronk J.T."/>
            <person name="Roubos J.A."/>
            <person name="van der Klei I.J."/>
            <person name="van Peij N.N.M.E."/>
            <person name="Veenhuis M."/>
            <person name="von Doehren H."/>
            <person name="Wagner C."/>
            <person name="Wortman J.R."/>
            <person name="Bovenberg R.A.L."/>
        </authorList>
    </citation>
    <scope>NUCLEOTIDE SEQUENCE [LARGE SCALE GENOMIC DNA]</scope>
    <source>
        <strain evidence="3">ATCC 28089 / DSM 1075 / NRRL 1951 / Wisconsin 54-1255</strain>
    </source>
</reference>
<evidence type="ECO:0000256" key="1">
    <source>
        <dbReference type="SAM" id="Phobius"/>
    </source>
</evidence>